<accession>A0A7L3BF31</accession>
<dbReference type="PROSITE" id="PS00028">
    <property type="entry name" value="ZINC_FINGER_C2H2_1"/>
    <property type="match status" value="2"/>
</dbReference>
<gene>
    <name evidence="3" type="primary">Znf646_0</name>
    <name evidence="3" type="ORF">SYRPAR_R14959</name>
</gene>
<dbReference type="AlphaFoldDB" id="A0A7L3BF31"/>
<sequence>GERRPYACGVCGKTYRHGGSLVNHRQTHQTGVFPCAVCARRYPNRAAFRNHLRNHPRCKAGGTAPAPVAAT</sequence>
<evidence type="ECO:0000259" key="2">
    <source>
        <dbReference type="PROSITE" id="PS50157"/>
    </source>
</evidence>
<dbReference type="SUPFAM" id="SSF57667">
    <property type="entry name" value="beta-beta-alpha zinc fingers"/>
    <property type="match status" value="1"/>
</dbReference>
<dbReference type="Proteomes" id="UP000536260">
    <property type="component" value="Unassembled WGS sequence"/>
</dbReference>
<reference evidence="3 4" key="1">
    <citation type="submission" date="2019-09" db="EMBL/GenBank/DDBJ databases">
        <title>Bird 10,000 Genomes (B10K) Project - Family phase.</title>
        <authorList>
            <person name="Zhang G."/>
        </authorList>
    </citation>
    <scope>NUCLEOTIDE SEQUENCE [LARGE SCALE GENOMIC DNA]</scope>
    <source>
        <strain evidence="3">B10K-DU-003-42</strain>
        <tissue evidence="3">Mixed tissue sample</tissue>
    </source>
</reference>
<keyword evidence="1" id="KW-0863">Zinc-finger</keyword>
<dbReference type="GO" id="GO:0008270">
    <property type="term" value="F:zinc ion binding"/>
    <property type="evidence" value="ECO:0007669"/>
    <property type="project" value="UniProtKB-KW"/>
</dbReference>
<dbReference type="InterPro" id="IPR036236">
    <property type="entry name" value="Znf_C2H2_sf"/>
</dbReference>
<dbReference type="InterPro" id="IPR013087">
    <property type="entry name" value="Znf_C2H2_type"/>
</dbReference>
<dbReference type="SMART" id="SM00355">
    <property type="entry name" value="ZnF_C2H2"/>
    <property type="match status" value="2"/>
</dbReference>
<proteinExistence type="predicted"/>
<keyword evidence="1" id="KW-0479">Metal-binding</keyword>
<evidence type="ECO:0000313" key="3">
    <source>
        <dbReference type="EMBL" id="NXT30447.1"/>
    </source>
</evidence>
<evidence type="ECO:0000256" key="1">
    <source>
        <dbReference type="PROSITE-ProRule" id="PRU00042"/>
    </source>
</evidence>
<dbReference type="FunFam" id="3.30.160.60:FF:002243">
    <property type="entry name" value="zinc finger protein 646"/>
    <property type="match status" value="1"/>
</dbReference>
<organism evidence="3 4">
    <name type="scientific">Syrrhaptes paradoxus</name>
    <name type="common">Pallas's sandgrouse</name>
    <dbReference type="NCBI Taxonomy" id="302527"/>
    <lineage>
        <taxon>Eukaryota</taxon>
        <taxon>Metazoa</taxon>
        <taxon>Chordata</taxon>
        <taxon>Craniata</taxon>
        <taxon>Vertebrata</taxon>
        <taxon>Euteleostomi</taxon>
        <taxon>Archelosauria</taxon>
        <taxon>Archosauria</taxon>
        <taxon>Dinosauria</taxon>
        <taxon>Saurischia</taxon>
        <taxon>Theropoda</taxon>
        <taxon>Coelurosauria</taxon>
        <taxon>Aves</taxon>
        <taxon>Neognathae</taxon>
        <taxon>Neoaves</taxon>
        <taxon>Columbimorphae</taxon>
        <taxon>Pterocliformes</taxon>
        <taxon>Pteroclidae</taxon>
        <taxon>Syrrhaptes</taxon>
    </lineage>
</organism>
<keyword evidence="4" id="KW-1185">Reference proteome</keyword>
<keyword evidence="1" id="KW-0862">Zinc</keyword>
<feature type="non-terminal residue" evidence="3">
    <location>
        <position position="71"/>
    </location>
</feature>
<evidence type="ECO:0000313" key="4">
    <source>
        <dbReference type="Proteomes" id="UP000536260"/>
    </source>
</evidence>
<comment type="caution">
    <text evidence="3">The sequence shown here is derived from an EMBL/GenBank/DDBJ whole genome shotgun (WGS) entry which is preliminary data.</text>
</comment>
<name>A0A7L3BF31_9AVES</name>
<dbReference type="EMBL" id="VZTO01095873">
    <property type="protein sequence ID" value="NXT30447.1"/>
    <property type="molecule type" value="Genomic_DNA"/>
</dbReference>
<dbReference type="Gene3D" id="3.30.160.60">
    <property type="entry name" value="Classic Zinc Finger"/>
    <property type="match status" value="1"/>
</dbReference>
<protein>
    <submittedName>
        <fullName evidence="3">ZN646 protein</fullName>
    </submittedName>
</protein>
<dbReference type="PROSITE" id="PS50157">
    <property type="entry name" value="ZINC_FINGER_C2H2_2"/>
    <property type="match status" value="2"/>
</dbReference>
<feature type="domain" description="C2H2-type" evidence="2">
    <location>
        <begin position="6"/>
        <end position="28"/>
    </location>
</feature>
<feature type="domain" description="C2H2-type" evidence="2">
    <location>
        <begin position="33"/>
        <end position="60"/>
    </location>
</feature>
<feature type="non-terminal residue" evidence="3">
    <location>
        <position position="1"/>
    </location>
</feature>
<dbReference type="Pfam" id="PF00096">
    <property type="entry name" value="zf-C2H2"/>
    <property type="match status" value="2"/>
</dbReference>